<proteinExistence type="predicted"/>
<reference evidence="2" key="1">
    <citation type="journal article" date="2014" name="Front. Microbiol.">
        <title>High frequency of phylogenetically diverse reductive dehalogenase-homologous genes in deep subseafloor sedimentary metagenomes.</title>
        <authorList>
            <person name="Kawai M."/>
            <person name="Futagami T."/>
            <person name="Toyoda A."/>
            <person name="Takaki Y."/>
            <person name="Nishi S."/>
            <person name="Hori S."/>
            <person name="Arai W."/>
            <person name="Tsubouchi T."/>
            <person name="Morono Y."/>
            <person name="Uchiyama I."/>
            <person name="Ito T."/>
            <person name="Fujiyama A."/>
            <person name="Inagaki F."/>
            <person name="Takami H."/>
        </authorList>
    </citation>
    <scope>NUCLEOTIDE SEQUENCE</scope>
    <source>
        <strain evidence="2">Expedition CK06-06</strain>
    </source>
</reference>
<feature type="region of interest" description="Disordered" evidence="1">
    <location>
        <begin position="65"/>
        <end position="86"/>
    </location>
</feature>
<comment type="caution">
    <text evidence="2">The sequence shown here is derived from an EMBL/GenBank/DDBJ whole genome shotgun (WGS) entry which is preliminary data.</text>
</comment>
<accession>X0T7P2</accession>
<organism evidence="2">
    <name type="scientific">marine sediment metagenome</name>
    <dbReference type="NCBI Taxonomy" id="412755"/>
    <lineage>
        <taxon>unclassified sequences</taxon>
        <taxon>metagenomes</taxon>
        <taxon>ecological metagenomes</taxon>
    </lineage>
</organism>
<dbReference type="AlphaFoldDB" id="X0T7P2"/>
<feature type="compositionally biased region" description="Polar residues" evidence="1">
    <location>
        <begin position="70"/>
        <end position="86"/>
    </location>
</feature>
<dbReference type="EMBL" id="BARS01017965">
    <property type="protein sequence ID" value="GAF89229.1"/>
    <property type="molecule type" value="Genomic_DNA"/>
</dbReference>
<gene>
    <name evidence="2" type="ORF">S01H1_29313</name>
</gene>
<sequence>MPKKYDLLVKVGSYEVNGETKNRYENIGAVLENEKGPYIMLKKTFNPAGVETEPGRDSIFVSMFEPKPRQSPSQGFQNTSQEPPPF</sequence>
<name>X0T7P2_9ZZZZ</name>
<evidence type="ECO:0000313" key="2">
    <source>
        <dbReference type="EMBL" id="GAF89229.1"/>
    </source>
</evidence>
<protein>
    <submittedName>
        <fullName evidence="2">Uncharacterized protein</fullName>
    </submittedName>
</protein>
<evidence type="ECO:0000256" key="1">
    <source>
        <dbReference type="SAM" id="MobiDB-lite"/>
    </source>
</evidence>